<keyword evidence="3" id="KW-0998">Cell outer membrane</keyword>
<evidence type="ECO:0000313" key="5">
    <source>
        <dbReference type="EMBL" id="SEG68914.1"/>
    </source>
</evidence>
<comment type="subcellular location">
    <subcellularLocation>
        <location evidence="1">Cell outer membrane</location>
    </subcellularLocation>
</comment>
<feature type="domain" description="TonB-dependent transporter Oar-like beta-barrel" evidence="4">
    <location>
        <begin position="254"/>
        <end position="1199"/>
    </location>
</feature>
<protein>
    <submittedName>
        <fullName evidence="5">Carboxypeptidase regulatory-like domain-containing protein</fullName>
    </submittedName>
</protein>
<dbReference type="Gene3D" id="2.60.40.10">
    <property type="entry name" value="Immunoglobulins"/>
    <property type="match status" value="1"/>
</dbReference>
<dbReference type="InterPro" id="IPR036942">
    <property type="entry name" value="Beta-barrel_TonB_sf"/>
</dbReference>
<name>A0A1H6C7H5_9BACT</name>
<proteinExistence type="predicted"/>
<keyword evidence="5" id="KW-0378">Hydrolase</keyword>
<dbReference type="EMBL" id="FNVA01000009">
    <property type="protein sequence ID" value="SEG68914.1"/>
    <property type="molecule type" value="Genomic_DNA"/>
</dbReference>
<keyword evidence="2" id="KW-0472">Membrane</keyword>
<evidence type="ECO:0000256" key="1">
    <source>
        <dbReference type="ARBA" id="ARBA00004442"/>
    </source>
</evidence>
<accession>A0A1H6C7H5</accession>
<keyword evidence="5" id="KW-0645">Protease</keyword>
<evidence type="ECO:0000256" key="2">
    <source>
        <dbReference type="ARBA" id="ARBA00023136"/>
    </source>
</evidence>
<dbReference type="InterPro" id="IPR008969">
    <property type="entry name" value="CarboxyPept-like_regulatory"/>
</dbReference>
<dbReference type="SUPFAM" id="SSF49464">
    <property type="entry name" value="Carboxypeptidase regulatory domain-like"/>
    <property type="match status" value="1"/>
</dbReference>
<sequence>MEQQRTRRMPVWTTVIALLVLFTWIGVVPHATAQDYRAKITVEVKDAADAMFPAATLKLMRVSTKEVTTAKTDAQGAYIFQFLEPDTYDLTITAPGMAPAEVKGIALQAYAATSVPVKLKVGSQTAEVTVTEEPALLQTESASRAYSIEQKEVQDLPVINGNPIMLGNEVPGVFMRPLGVYTDPWTVTSQFQINGGLMYLNEFLIDGSPNDAEFGADTYAYVLPQFAVKEFTVSANNYDAQYGHTSGGAINTTTVSGTSQLKGMFWSSLRRTGWNANTSQNKYLNSINNTTSNITPFNTQTQLGFQVGGPIFIPHVLRQSAKYKPFFFFAFDHYSELLPRSLILSYPTAKMRTGDFSELLNPTNGYQSITIADPTSTHLDTNPTSATYNHYIRNPFPGNIIPSGMINPIAAKIAALFPAVGSTPNGQRPGTNNLSIPNNYYNWHFHNVVGRFDFAIGDKYRFFVRPFNADFSEVSNAGGVTGPGENGGTFHRTSKGYLVDFVDVMNSKTVLNARFGYTFFRVKWTTPANQNYDLTSLGFPASLNSEQQQQNFFGDYAFQNYSPLGWFDNVEDTGNYSWEGNLSRTARAHNLRVGWDVRLTHFSYINPGYFTLTSNSDWTSTDYTNTNSQATSGDGFATFLLGTPSSGASPLNAVYQVSSWYTAPWFQDDWRVNSKLTLNIGLRWDLLTGPIDKHDALDVGFDLNAPNAVQSQITSASIAALPSASNLTGSLQFANVNGAPRSPITNVYHNIQPRFGFAYSPFRKLSVRGGYGLFYTNFVNNNEIQNLGFSQSTALITSNNSGMTPISNVLSNPFPTGLIQPQGSALGSLTGLGQAFTTFNRGFKVPSAHEFSFGFQYRGTKASVFEASYVGNYGRGYPMSMDENLPNWNFLQTCDEVYVSGKTQNCSATQTNPFKGIAPFAGTNYYTSSTISALNANRPHPEFGALTLAAINRGYSWYNGAQFSYNWRMSHGISFNTSYVWSKMIYETGWMSQSLNITQHSVYQFGIPKVFKLSGVFQLPFGRDRLFNFHGNRIIDGFIGGWEFSPSLQVESGEPATLPTNAVMLPHNKFLKPNWKNNTVQAWGSCVLSQTNGVVSIPGGNTGAMATRCGTDMTQYDWKTVPVLTNEQTNPTYASFLRMKPVIMSDAGIQKSFQIRGPIVATIRLQASNVLNHFNLETAKFDINPNDGVAFGTVNQGTTPTTDSPPRNLNVQFRVAF</sequence>
<gene>
    <name evidence="5" type="ORF">SAMN05421819_4291</name>
</gene>
<reference evidence="5 6" key="1">
    <citation type="submission" date="2016-10" db="EMBL/GenBank/DDBJ databases">
        <authorList>
            <person name="de Groot N.N."/>
        </authorList>
    </citation>
    <scope>NUCLEOTIDE SEQUENCE [LARGE SCALE GENOMIC DNA]</scope>
    <source>
        <strain evidence="5 6">DSM 22489</strain>
    </source>
</reference>
<evidence type="ECO:0000256" key="3">
    <source>
        <dbReference type="ARBA" id="ARBA00023237"/>
    </source>
</evidence>
<dbReference type="GO" id="GO:0004180">
    <property type="term" value="F:carboxypeptidase activity"/>
    <property type="evidence" value="ECO:0007669"/>
    <property type="project" value="UniProtKB-KW"/>
</dbReference>
<dbReference type="Pfam" id="PF25183">
    <property type="entry name" value="OMP_b-brl_4"/>
    <property type="match status" value="1"/>
</dbReference>
<dbReference type="RefSeq" id="WP_160115272.1">
    <property type="nucleotide sequence ID" value="NZ_FNVA01000009.1"/>
</dbReference>
<dbReference type="InterPro" id="IPR057601">
    <property type="entry name" value="Oar-like_b-barrel"/>
</dbReference>
<evidence type="ECO:0000259" key="4">
    <source>
        <dbReference type="Pfam" id="PF25183"/>
    </source>
</evidence>
<dbReference type="OrthoDB" id="9764669at2"/>
<dbReference type="Gene3D" id="2.40.170.20">
    <property type="entry name" value="TonB-dependent receptor, beta-barrel domain"/>
    <property type="match status" value="1"/>
</dbReference>
<dbReference type="InterPro" id="IPR013783">
    <property type="entry name" value="Ig-like_fold"/>
</dbReference>
<organism evidence="5 6">
    <name type="scientific">Bryocella elongata</name>
    <dbReference type="NCBI Taxonomy" id="863522"/>
    <lineage>
        <taxon>Bacteria</taxon>
        <taxon>Pseudomonadati</taxon>
        <taxon>Acidobacteriota</taxon>
        <taxon>Terriglobia</taxon>
        <taxon>Terriglobales</taxon>
        <taxon>Acidobacteriaceae</taxon>
        <taxon>Bryocella</taxon>
    </lineage>
</organism>
<dbReference type="Proteomes" id="UP000236728">
    <property type="component" value="Unassembled WGS sequence"/>
</dbReference>
<keyword evidence="6" id="KW-1185">Reference proteome</keyword>
<dbReference type="AlphaFoldDB" id="A0A1H6C7H5"/>
<keyword evidence="5" id="KW-0121">Carboxypeptidase</keyword>
<dbReference type="GO" id="GO:0009279">
    <property type="term" value="C:cell outer membrane"/>
    <property type="evidence" value="ECO:0007669"/>
    <property type="project" value="UniProtKB-SubCell"/>
</dbReference>
<dbReference type="SUPFAM" id="SSF56935">
    <property type="entry name" value="Porins"/>
    <property type="match status" value="1"/>
</dbReference>
<evidence type="ECO:0000313" key="6">
    <source>
        <dbReference type="Proteomes" id="UP000236728"/>
    </source>
</evidence>
<dbReference type="Pfam" id="PF13620">
    <property type="entry name" value="CarboxypepD_reg"/>
    <property type="match status" value="1"/>
</dbReference>